<evidence type="ECO:0000313" key="2">
    <source>
        <dbReference type="EMBL" id="GFR62751.1"/>
    </source>
</evidence>
<evidence type="ECO:0000256" key="1">
    <source>
        <dbReference type="SAM" id="MobiDB-lite"/>
    </source>
</evidence>
<feature type="region of interest" description="Disordered" evidence="1">
    <location>
        <begin position="61"/>
        <end position="164"/>
    </location>
</feature>
<sequence length="164" mass="19107">MQIWYLWTELQSKLQPPLWWSTPRMSSHDWRVYLRVRCWLRGCKMHISVTNDDDDDLRIKSQRDTTKATQIHSGSDIQGEYDMQDQGLDPEEDGQEERRSFGSKDSERHYQTEPERHGPEESRSFFTEISDVLKGGGKRQQAIGSHSSLAQDVPEAIEPLDTEL</sequence>
<feature type="compositionally biased region" description="Polar residues" evidence="1">
    <location>
        <begin position="67"/>
        <end position="76"/>
    </location>
</feature>
<comment type="caution">
    <text evidence="2">The sequence shown here is derived from an EMBL/GenBank/DDBJ whole genome shotgun (WGS) entry which is preliminary data.</text>
</comment>
<protein>
    <submittedName>
        <fullName evidence="2">Uncharacterized protein</fullName>
    </submittedName>
</protein>
<organism evidence="2 3">
    <name type="scientific">Elysia marginata</name>
    <dbReference type="NCBI Taxonomy" id="1093978"/>
    <lineage>
        <taxon>Eukaryota</taxon>
        <taxon>Metazoa</taxon>
        <taxon>Spiralia</taxon>
        <taxon>Lophotrochozoa</taxon>
        <taxon>Mollusca</taxon>
        <taxon>Gastropoda</taxon>
        <taxon>Heterobranchia</taxon>
        <taxon>Euthyneura</taxon>
        <taxon>Panpulmonata</taxon>
        <taxon>Sacoglossa</taxon>
        <taxon>Placobranchoidea</taxon>
        <taxon>Plakobranchidae</taxon>
        <taxon>Elysia</taxon>
    </lineage>
</organism>
<dbReference type="EMBL" id="BMAT01007354">
    <property type="protein sequence ID" value="GFR62751.1"/>
    <property type="molecule type" value="Genomic_DNA"/>
</dbReference>
<dbReference type="Proteomes" id="UP000762676">
    <property type="component" value="Unassembled WGS sequence"/>
</dbReference>
<proteinExistence type="predicted"/>
<dbReference type="AlphaFoldDB" id="A0AAV4ERF9"/>
<feature type="compositionally biased region" description="Basic and acidic residues" evidence="1">
    <location>
        <begin position="96"/>
        <end position="123"/>
    </location>
</feature>
<evidence type="ECO:0000313" key="3">
    <source>
        <dbReference type="Proteomes" id="UP000762676"/>
    </source>
</evidence>
<reference evidence="2 3" key="1">
    <citation type="journal article" date="2021" name="Elife">
        <title>Chloroplast acquisition without the gene transfer in kleptoplastic sea slugs, Plakobranchus ocellatus.</title>
        <authorList>
            <person name="Maeda T."/>
            <person name="Takahashi S."/>
            <person name="Yoshida T."/>
            <person name="Shimamura S."/>
            <person name="Takaki Y."/>
            <person name="Nagai Y."/>
            <person name="Toyoda A."/>
            <person name="Suzuki Y."/>
            <person name="Arimoto A."/>
            <person name="Ishii H."/>
            <person name="Satoh N."/>
            <person name="Nishiyama T."/>
            <person name="Hasebe M."/>
            <person name="Maruyama T."/>
            <person name="Minagawa J."/>
            <person name="Obokata J."/>
            <person name="Shigenobu S."/>
        </authorList>
    </citation>
    <scope>NUCLEOTIDE SEQUENCE [LARGE SCALE GENOMIC DNA]</scope>
</reference>
<accession>A0AAV4ERF9</accession>
<gene>
    <name evidence="2" type="ORF">ElyMa_003589000</name>
</gene>
<keyword evidence="3" id="KW-1185">Reference proteome</keyword>
<name>A0AAV4ERF9_9GAST</name>